<keyword evidence="4" id="KW-1015">Disulfide bond</keyword>
<evidence type="ECO:0000313" key="10">
    <source>
        <dbReference type="Proteomes" id="UP000228920"/>
    </source>
</evidence>
<accession>A0A2M7TL22</accession>
<dbReference type="AlphaFoldDB" id="A0A2M7TL22"/>
<name>A0A2M7TL22_UNCKA</name>
<evidence type="ECO:0000256" key="2">
    <source>
        <dbReference type="ARBA" id="ARBA00022729"/>
    </source>
</evidence>
<dbReference type="PANTHER" id="PTHR13887:SF14">
    <property type="entry name" value="DISULFIDE BOND FORMATION PROTEIN D"/>
    <property type="match status" value="1"/>
</dbReference>
<dbReference type="SUPFAM" id="SSF52833">
    <property type="entry name" value="Thioredoxin-like"/>
    <property type="match status" value="1"/>
</dbReference>
<evidence type="ECO:0000259" key="8">
    <source>
        <dbReference type="PROSITE" id="PS51352"/>
    </source>
</evidence>
<dbReference type="PANTHER" id="PTHR13887">
    <property type="entry name" value="GLUTATHIONE S-TRANSFERASE KAPPA"/>
    <property type="match status" value="1"/>
</dbReference>
<evidence type="ECO:0000256" key="5">
    <source>
        <dbReference type="ARBA" id="ARBA00023284"/>
    </source>
</evidence>
<feature type="compositionally biased region" description="Polar residues" evidence="6">
    <location>
        <begin position="47"/>
        <end position="67"/>
    </location>
</feature>
<evidence type="ECO:0000313" key="9">
    <source>
        <dbReference type="EMBL" id="PIZ47117.1"/>
    </source>
</evidence>
<feature type="region of interest" description="Disordered" evidence="6">
    <location>
        <begin position="47"/>
        <end position="73"/>
    </location>
</feature>
<evidence type="ECO:0000256" key="1">
    <source>
        <dbReference type="ARBA" id="ARBA00005791"/>
    </source>
</evidence>
<comment type="caution">
    <text evidence="9">The sequence shown here is derived from an EMBL/GenBank/DDBJ whole genome shotgun (WGS) entry which is preliminary data.</text>
</comment>
<comment type="similarity">
    <text evidence="1">Belongs to the thioredoxin family. DsbA subfamily.</text>
</comment>
<evidence type="ECO:0000256" key="6">
    <source>
        <dbReference type="SAM" id="MobiDB-lite"/>
    </source>
</evidence>
<keyword evidence="2" id="KW-0732">Signal</keyword>
<keyword evidence="3" id="KW-0560">Oxidoreductase</keyword>
<keyword evidence="7" id="KW-1133">Transmembrane helix</keyword>
<keyword evidence="7" id="KW-0472">Membrane</keyword>
<dbReference type="Proteomes" id="UP000228920">
    <property type="component" value="Unassembled WGS sequence"/>
</dbReference>
<keyword evidence="7" id="KW-0812">Transmembrane</keyword>
<dbReference type="Pfam" id="PF13462">
    <property type="entry name" value="Thioredoxin_4"/>
    <property type="match status" value="1"/>
</dbReference>
<keyword evidence="5" id="KW-0676">Redox-active center</keyword>
<sequence length="254" mass="26995">MGMQDSYKSNGVSTPIAIVVAGAFIAGGLYFGLSNINAANTRTNQPTGMVSPGQQTPTVPKQPTKGITSVDDDPVLGDKNAPVTIIEFSDYECPFCKRHFDETLPKIVKEYVDTGKVKIVYRDFPLSFHDPMATKEAVAANCARKQGGDTDYFKYHDEIFTRTISNGNGLSEANLTTIATDLGLNLGLFNTCLSDPAQTDEVKKDIADGTAAGASGTPTFVIGKSTSNGEIDGDLVVGAQPYAAFQAIIDPLLQ</sequence>
<feature type="transmembrane region" description="Helical" evidence="7">
    <location>
        <begin position="12"/>
        <end position="33"/>
    </location>
</feature>
<feature type="domain" description="Thioredoxin" evidence="8">
    <location>
        <begin position="50"/>
        <end position="254"/>
    </location>
</feature>
<dbReference type="Gene3D" id="1.10.40.80">
    <property type="match status" value="1"/>
</dbReference>
<dbReference type="PROSITE" id="PS51352">
    <property type="entry name" value="THIOREDOXIN_2"/>
    <property type="match status" value="1"/>
</dbReference>
<protein>
    <recommendedName>
        <fullName evidence="8">Thioredoxin domain-containing protein</fullName>
    </recommendedName>
</protein>
<evidence type="ECO:0000256" key="4">
    <source>
        <dbReference type="ARBA" id="ARBA00023157"/>
    </source>
</evidence>
<organism evidence="9 10">
    <name type="scientific">candidate division WWE3 bacterium CG_4_10_14_0_2_um_filter_41_14</name>
    <dbReference type="NCBI Taxonomy" id="1975072"/>
    <lineage>
        <taxon>Bacteria</taxon>
        <taxon>Katanobacteria</taxon>
    </lineage>
</organism>
<dbReference type="InterPro" id="IPR012336">
    <property type="entry name" value="Thioredoxin-like_fold"/>
</dbReference>
<gene>
    <name evidence="9" type="ORF">COY32_02200</name>
</gene>
<proteinExistence type="inferred from homology"/>
<dbReference type="GO" id="GO:0016491">
    <property type="term" value="F:oxidoreductase activity"/>
    <property type="evidence" value="ECO:0007669"/>
    <property type="project" value="UniProtKB-KW"/>
</dbReference>
<dbReference type="EMBL" id="PFNL01000064">
    <property type="protein sequence ID" value="PIZ47117.1"/>
    <property type="molecule type" value="Genomic_DNA"/>
</dbReference>
<evidence type="ECO:0000256" key="7">
    <source>
        <dbReference type="SAM" id="Phobius"/>
    </source>
</evidence>
<dbReference type="InterPro" id="IPR036249">
    <property type="entry name" value="Thioredoxin-like_sf"/>
</dbReference>
<dbReference type="InterPro" id="IPR013766">
    <property type="entry name" value="Thioredoxin_domain"/>
</dbReference>
<dbReference type="Gene3D" id="3.40.30.10">
    <property type="entry name" value="Glutaredoxin"/>
    <property type="match status" value="1"/>
</dbReference>
<reference evidence="10" key="1">
    <citation type="submission" date="2017-09" db="EMBL/GenBank/DDBJ databases">
        <title>Depth-based differentiation of microbial function through sediment-hosted aquifers and enrichment of novel symbionts in the deep terrestrial subsurface.</title>
        <authorList>
            <person name="Probst A.J."/>
            <person name="Ladd B."/>
            <person name="Jarett J.K."/>
            <person name="Geller-Mcgrath D.E."/>
            <person name="Sieber C.M.K."/>
            <person name="Emerson J.B."/>
            <person name="Anantharaman K."/>
            <person name="Thomas B.C."/>
            <person name="Malmstrom R."/>
            <person name="Stieglmeier M."/>
            <person name="Klingl A."/>
            <person name="Woyke T."/>
            <person name="Ryan C.M."/>
            <person name="Banfield J.F."/>
        </authorList>
    </citation>
    <scope>NUCLEOTIDE SEQUENCE [LARGE SCALE GENOMIC DNA]</scope>
</reference>
<evidence type="ECO:0000256" key="3">
    <source>
        <dbReference type="ARBA" id="ARBA00023002"/>
    </source>
</evidence>